<comment type="similarity">
    <text evidence="1">Belongs to the Gfa family.</text>
</comment>
<evidence type="ECO:0000256" key="1">
    <source>
        <dbReference type="ARBA" id="ARBA00005495"/>
    </source>
</evidence>
<dbReference type="Proteomes" id="UP000048926">
    <property type="component" value="Unassembled WGS sequence"/>
</dbReference>
<accession>A0A0M6XYL8</accession>
<name>A0A0M6XYL8_9HYPH</name>
<dbReference type="STRING" id="187304.B0E33_27385"/>
<dbReference type="GO" id="GO:0046872">
    <property type="term" value="F:metal ion binding"/>
    <property type="evidence" value="ECO:0007669"/>
    <property type="project" value="UniProtKB-KW"/>
</dbReference>
<dbReference type="AlphaFoldDB" id="A0A0M6XYL8"/>
<dbReference type="PANTHER" id="PTHR33337">
    <property type="entry name" value="GFA DOMAIN-CONTAINING PROTEIN"/>
    <property type="match status" value="1"/>
</dbReference>
<keyword evidence="4" id="KW-0456">Lyase</keyword>
<dbReference type="RefSeq" id="WP_055654073.1">
    <property type="nucleotide sequence ID" value="NZ_CXST01000001.1"/>
</dbReference>
<dbReference type="OrthoDB" id="9807246at2"/>
<dbReference type="Gene3D" id="3.90.1590.10">
    <property type="entry name" value="glutathione-dependent formaldehyde- activating enzyme (gfa)"/>
    <property type="match status" value="1"/>
</dbReference>
<feature type="domain" description="CENP-V/GFA" evidence="5">
    <location>
        <begin position="3"/>
        <end position="127"/>
    </location>
</feature>
<sequence>MKLSGGCRCGAVSFEVESRTPYPYMRCYCSICRKTSGSGGYAVNLLGDAGSLEVTGAETKSVYNAVIDGKTSPAERHFCKACGSHLWLWDPRWPELVHPHAGAVDSPLPTPPEIVHIMLAFKPDWIEVPSGPGHVHFQNYPDLSIEDWHKSKGLLET</sequence>
<dbReference type="Pfam" id="PF04828">
    <property type="entry name" value="GFA"/>
    <property type="match status" value="1"/>
</dbReference>
<dbReference type="InterPro" id="IPR006913">
    <property type="entry name" value="CENP-V/GFA"/>
</dbReference>
<dbReference type="EMBL" id="CXST01000001">
    <property type="protein sequence ID" value="CTQ42118.1"/>
    <property type="molecule type" value="Genomic_DNA"/>
</dbReference>
<dbReference type="PROSITE" id="PS51891">
    <property type="entry name" value="CENP_V_GFA"/>
    <property type="match status" value="1"/>
</dbReference>
<evidence type="ECO:0000256" key="4">
    <source>
        <dbReference type="ARBA" id="ARBA00023239"/>
    </source>
</evidence>
<evidence type="ECO:0000313" key="6">
    <source>
        <dbReference type="EMBL" id="CTQ42118.1"/>
    </source>
</evidence>
<evidence type="ECO:0000256" key="3">
    <source>
        <dbReference type="ARBA" id="ARBA00022833"/>
    </source>
</evidence>
<keyword evidence="7" id="KW-1185">Reference proteome</keyword>
<evidence type="ECO:0000256" key="2">
    <source>
        <dbReference type="ARBA" id="ARBA00022723"/>
    </source>
</evidence>
<dbReference type="GO" id="GO:0016846">
    <property type="term" value="F:carbon-sulfur lyase activity"/>
    <property type="evidence" value="ECO:0007669"/>
    <property type="project" value="InterPro"/>
</dbReference>
<reference evidence="7" key="1">
    <citation type="submission" date="2015-07" db="EMBL/GenBank/DDBJ databases">
        <authorList>
            <person name="Rodrigo-Torres Lidia"/>
            <person name="Arahal R.David."/>
        </authorList>
    </citation>
    <scope>NUCLEOTIDE SEQUENCE [LARGE SCALE GENOMIC DNA]</scope>
    <source>
        <strain evidence="7">CECT 4801</strain>
    </source>
</reference>
<keyword evidence="3" id="KW-0862">Zinc</keyword>
<keyword evidence="2" id="KW-0479">Metal-binding</keyword>
<proteinExistence type="inferred from homology"/>
<dbReference type="PANTHER" id="PTHR33337:SF44">
    <property type="entry name" value="DUF636 DOMAIN PROTEIN (AFU_ORTHOLOGUE AFUA_1G09754)"/>
    <property type="match status" value="1"/>
</dbReference>
<evidence type="ECO:0000313" key="7">
    <source>
        <dbReference type="Proteomes" id="UP000048926"/>
    </source>
</evidence>
<protein>
    <recommendedName>
        <fullName evidence="5">CENP-V/GFA domain-containing protein</fullName>
    </recommendedName>
</protein>
<gene>
    <name evidence="6" type="ORF">LAL4801_00541</name>
</gene>
<dbReference type="SUPFAM" id="SSF51316">
    <property type="entry name" value="Mss4-like"/>
    <property type="match status" value="1"/>
</dbReference>
<evidence type="ECO:0000259" key="5">
    <source>
        <dbReference type="PROSITE" id="PS51891"/>
    </source>
</evidence>
<organism evidence="6 7">
    <name type="scientific">Roseibium aggregatum</name>
    <dbReference type="NCBI Taxonomy" id="187304"/>
    <lineage>
        <taxon>Bacteria</taxon>
        <taxon>Pseudomonadati</taxon>
        <taxon>Pseudomonadota</taxon>
        <taxon>Alphaproteobacteria</taxon>
        <taxon>Hyphomicrobiales</taxon>
        <taxon>Stappiaceae</taxon>
        <taxon>Roseibium</taxon>
    </lineage>
</organism>
<dbReference type="InterPro" id="IPR011057">
    <property type="entry name" value="Mss4-like_sf"/>
</dbReference>